<dbReference type="GO" id="GO:0005634">
    <property type="term" value="C:nucleus"/>
    <property type="evidence" value="ECO:0007669"/>
    <property type="project" value="UniProtKB-SubCell"/>
</dbReference>
<evidence type="ECO:0000256" key="3">
    <source>
        <dbReference type="SAM" id="MobiDB-lite"/>
    </source>
</evidence>
<dbReference type="Pfam" id="PF00172">
    <property type="entry name" value="Zn_clus"/>
    <property type="match status" value="1"/>
</dbReference>
<dbReference type="PANTHER" id="PTHR37534">
    <property type="entry name" value="TRANSCRIPTIONAL ACTIVATOR PROTEIN UGA3"/>
    <property type="match status" value="1"/>
</dbReference>
<dbReference type="EMBL" id="FJOG01000068">
    <property type="protein sequence ID" value="CZR69324.1"/>
    <property type="molecule type" value="Genomic_DNA"/>
</dbReference>
<dbReference type="PROSITE" id="PS00463">
    <property type="entry name" value="ZN2_CY6_FUNGAL_1"/>
    <property type="match status" value="1"/>
</dbReference>
<dbReference type="GO" id="GO:0008270">
    <property type="term" value="F:zinc ion binding"/>
    <property type="evidence" value="ECO:0007669"/>
    <property type="project" value="InterPro"/>
</dbReference>
<evidence type="ECO:0000313" key="6">
    <source>
        <dbReference type="Proteomes" id="UP000184330"/>
    </source>
</evidence>
<dbReference type="SMART" id="SM00066">
    <property type="entry name" value="GAL4"/>
    <property type="match status" value="1"/>
</dbReference>
<comment type="subcellular location">
    <subcellularLocation>
        <location evidence="1">Nucleus</location>
    </subcellularLocation>
</comment>
<dbReference type="InterPro" id="IPR021858">
    <property type="entry name" value="Fun_TF"/>
</dbReference>
<evidence type="ECO:0000256" key="1">
    <source>
        <dbReference type="ARBA" id="ARBA00004123"/>
    </source>
</evidence>
<evidence type="ECO:0000256" key="2">
    <source>
        <dbReference type="ARBA" id="ARBA00023242"/>
    </source>
</evidence>
<dbReference type="PROSITE" id="PS50048">
    <property type="entry name" value="ZN2_CY6_FUNGAL_2"/>
    <property type="match status" value="1"/>
</dbReference>
<sequence length="532" mass="59245">MNRRSRKGCIDCKKAKIKCDEQRPQCGTCQRRGYVCQGYANPDVRDPSKPAAPEPQSGPVRRREERKKKPARRLSDAREGHSSGSDSDAETIKATVESEKFSGVKVSTPASSVLDRRLSRVSRTSIGQPSPYPLCASLPLIPPGAVQSSDEPGIEQYFNRHPSELVISSEFVDEMNSNVLRVLHQDPAAVAETLSAIGHIYLGEGGMSIVPVLGRKARILARLRLKTDLEQMLVMLLGLCALELIDARTEPADSGLPALVANAAIIIKHNYDSGSTFSSIAKYFIRALARQDMMISLTLARQPLISSQVWLEDDFQRQADRFMGYTGSLMPILSDLGALAEEIRGINSQMAAFICQNEEAWSEDALMLGTMESPGIFQKAMDIRARLNQWRPVAAPNVSFQSSRNLLFHAHAHKTAATLYLHRLLEPPGTSNEADRTALSMAHEVLMHLSAMTDQLKTALWPAFIAGTELIDEDDRNFIVQMFDEIHRQRKTVTSLRTRNFCLDRVWSARDVGLPWYWMDLAQQFPGECLPI</sequence>
<dbReference type="InterPro" id="IPR001138">
    <property type="entry name" value="Zn2Cys6_DnaBD"/>
</dbReference>
<dbReference type="SUPFAM" id="SSF57701">
    <property type="entry name" value="Zn2/Cys6 DNA-binding domain"/>
    <property type="match status" value="1"/>
</dbReference>
<dbReference type="PANTHER" id="PTHR37534:SF49">
    <property type="entry name" value="LYSINE BIOSYNTHESIS REGULATORY PROTEIN LYS14"/>
    <property type="match status" value="1"/>
</dbReference>
<reference evidence="5 6" key="1">
    <citation type="submission" date="2016-03" db="EMBL/GenBank/DDBJ databases">
        <authorList>
            <person name="Ploux O."/>
        </authorList>
    </citation>
    <scope>NUCLEOTIDE SEQUENCE [LARGE SCALE GENOMIC DNA]</scope>
    <source>
        <strain evidence="5 6">UAMH 11012</strain>
    </source>
</reference>
<feature type="domain" description="Zn(2)-C6 fungal-type" evidence="4">
    <location>
        <begin position="8"/>
        <end position="36"/>
    </location>
</feature>
<dbReference type="GO" id="GO:0000981">
    <property type="term" value="F:DNA-binding transcription factor activity, RNA polymerase II-specific"/>
    <property type="evidence" value="ECO:0007669"/>
    <property type="project" value="InterPro"/>
</dbReference>
<dbReference type="Proteomes" id="UP000184330">
    <property type="component" value="Unassembled WGS sequence"/>
</dbReference>
<organism evidence="5 6">
    <name type="scientific">Phialocephala subalpina</name>
    <dbReference type="NCBI Taxonomy" id="576137"/>
    <lineage>
        <taxon>Eukaryota</taxon>
        <taxon>Fungi</taxon>
        <taxon>Dikarya</taxon>
        <taxon>Ascomycota</taxon>
        <taxon>Pezizomycotina</taxon>
        <taxon>Leotiomycetes</taxon>
        <taxon>Helotiales</taxon>
        <taxon>Mollisiaceae</taxon>
        <taxon>Phialocephala</taxon>
        <taxon>Phialocephala fortinii species complex</taxon>
    </lineage>
</organism>
<evidence type="ECO:0000313" key="5">
    <source>
        <dbReference type="EMBL" id="CZR69324.1"/>
    </source>
</evidence>
<dbReference type="Pfam" id="PF11951">
    <property type="entry name" value="Fungal_trans_2"/>
    <property type="match status" value="1"/>
</dbReference>
<dbReference type="InterPro" id="IPR036864">
    <property type="entry name" value="Zn2-C6_fun-type_DNA-bd_sf"/>
</dbReference>
<protein>
    <recommendedName>
        <fullName evidence="4">Zn(2)-C6 fungal-type domain-containing protein</fullName>
    </recommendedName>
</protein>
<evidence type="ECO:0000259" key="4">
    <source>
        <dbReference type="PROSITE" id="PS50048"/>
    </source>
</evidence>
<dbReference type="CDD" id="cd00067">
    <property type="entry name" value="GAL4"/>
    <property type="match status" value="1"/>
</dbReference>
<dbReference type="OrthoDB" id="648861at2759"/>
<gene>
    <name evidence="5" type="ORF">PAC_19224</name>
</gene>
<dbReference type="AlphaFoldDB" id="A0A1L7XWA7"/>
<accession>A0A1L7XWA7</accession>
<dbReference type="GO" id="GO:0000976">
    <property type="term" value="F:transcription cis-regulatory region binding"/>
    <property type="evidence" value="ECO:0007669"/>
    <property type="project" value="TreeGrafter"/>
</dbReference>
<keyword evidence="2" id="KW-0539">Nucleus</keyword>
<feature type="region of interest" description="Disordered" evidence="3">
    <location>
        <begin position="39"/>
        <end position="91"/>
    </location>
</feature>
<keyword evidence="6" id="KW-1185">Reference proteome</keyword>
<dbReference type="STRING" id="576137.A0A1L7XWA7"/>
<dbReference type="GO" id="GO:0045944">
    <property type="term" value="P:positive regulation of transcription by RNA polymerase II"/>
    <property type="evidence" value="ECO:0007669"/>
    <property type="project" value="TreeGrafter"/>
</dbReference>
<name>A0A1L7XWA7_9HELO</name>
<dbReference type="Gene3D" id="4.10.240.10">
    <property type="entry name" value="Zn(2)-C6 fungal-type DNA-binding domain"/>
    <property type="match status" value="1"/>
</dbReference>
<proteinExistence type="predicted"/>